<accession>K0SV36</accession>
<evidence type="ECO:0000313" key="3">
    <source>
        <dbReference type="Proteomes" id="UP000266841"/>
    </source>
</evidence>
<gene>
    <name evidence="2" type="ORF">THAOC_09988</name>
</gene>
<comment type="caution">
    <text evidence="2">The sequence shown here is derived from an EMBL/GenBank/DDBJ whole genome shotgun (WGS) entry which is preliminary data.</text>
</comment>
<feature type="region of interest" description="Disordered" evidence="1">
    <location>
        <begin position="111"/>
        <end position="139"/>
    </location>
</feature>
<feature type="compositionally biased region" description="Basic residues" evidence="1">
    <location>
        <begin position="112"/>
        <end position="127"/>
    </location>
</feature>
<proteinExistence type="predicted"/>
<evidence type="ECO:0000256" key="1">
    <source>
        <dbReference type="SAM" id="MobiDB-lite"/>
    </source>
</evidence>
<dbReference type="EMBL" id="AGNL01010819">
    <property type="protein sequence ID" value="EJK68804.1"/>
    <property type="molecule type" value="Genomic_DNA"/>
</dbReference>
<reference evidence="2 3" key="1">
    <citation type="journal article" date="2012" name="Genome Biol.">
        <title>Genome and low-iron response of an oceanic diatom adapted to chronic iron limitation.</title>
        <authorList>
            <person name="Lommer M."/>
            <person name="Specht M."/>
            <person name="Roy A.S."/>
            <person name="Kraemer L."/>
            <person name="Andreson R."/>
            <person name="Gutowska M.A."/>
            <person name="Wolf J."/>
            <person name="Bergner S.V."/>
            <person name="Schilhabel M.B."/>
            <person name="Klostermeier U.C."/>
            <person name="Beiko R.G."/>
            <person name="Rosenstiel P."/>
            <person name="Hippler M."/>
            <person name="Laroche J."/>
        </authorList>
    </citation>
    <scope>NUCLEOTIDE SEQUENCE [LARGE SCALE GENOMIC DNA]</scope>
    <source>
        <strain evidence="2 3">CCMP1005</strain>
    </source>
</reference>
<organism evidence="2 3">
    <name type="scientific">Thalassiosira oceanica</name>
    <name type="common">Marine diatom</name>
    <dbReference type="NCBI Taxonomy" id="159749"/>
    <lineage>
        <taxon>Eukaryota</taxon>
        <taxon>Sar</taxon>
        <taxon>Stramenopiles</taxon>
        <taxon>Ochrophyta</taxon>
        <taxon>Bacillariophyta</taxon>
        <taxon>Coscinodiscophyceae</taxon>
        <taxon>Thalassiosirophycidae</taxon>
        <taxon>Thalassiosirales</taxon>
        <taxon>Thalassiosiraceae</taxon>
        <taxon>Thalassiosira</taxon>
    </lineage>
</organism>
<dbReference type="AlphaFoldDB" id="K0SV36"/>
<sequence length="153" mass="16786">MAATRSDGVYNDSVGQLVVPILFGRSVGRSVGRPVGRSVGRSTSYCKTSPLAIGVIHLPDQFGDIWFVATVTTGFNDSVGWSDALLAAIMMGLLARSRIFDHAYGTYENKKKNVPTKNKKKQRKPWRPSRATPIAPQPRVSIERRLATSKVDL</sequence>
<protein>
    <submittedName>
        <fullName evidence="2">Uncharacterized protein</fullName>
    </submittedName>
</protein>
<evidence type="ECO:0000313" key="2">
    <source>
        <dbReference type="EMBL" id="EJK68804.1"/>
    </source>
</evidence>
<dbReference type="Proteomes" id="UP000266841">
    <property type="component" value="Unassembled WGS sequence"/>
</dbReference>
<keyword evidence="3" id="KW-1185">Reference proteome</keyword>
<name>K0SV36_THAOC</name>